<organism evidence="2 3">
    <name type="scientific">Streptomyces spectabilis</name>
    <dbReference type="NCBI Taxonomy" id="68270"/>
    <lineage>
        <taxon>Bacteria</taxon>
        <taxon>Bacillati</taxon>
        <taxon>Actinomycetota</taxon>
        <taxon>Actinomycetes</taxon>
        <taxon>Kitasatosporales</taxon>
        <taxon>Streptomycetaceae</taxon>
        <taxon>Streptomyces</taxon>
    </lineage>
</organism>
<comment type="caution">
    <text evidence="2">The sequence shown here is derived from an EMBL/GenBank/DDBJ whole genome shotgun (WGS) entry which is preliminary data.</text>
</comment>
<name>A0A7W8B4W9_STRST</name>
<evidence type="ECO:0000256" key="1">
    <source>
        <dbReference type="SAM" id="MobiDB-lite"/>
    </source>
</evidence>
<accession>A0A7W8B4W9</accession>
<feature type="region of interest" description="Disordered" evidence="1">
    <location>
        <begin position="29"/>
        <end position="48"/>
    </location>
</feature>
<evidence type="ECO:0000313" key="3">
    <source>
        <dbReference type="Proteomes" id="UP000549009"/>
    </source>
</evidence>
<dbReference type="Proteomes" id="UP000549009">
    <property type="component" value="Unassembled WGS sequence"/>
</dbReference>
<dbReference type="AlphaFoldDB" id="A0A7W8B4W9"/>
<sequence>MVSDLAVECGLQQPLRQLLQPPALASQLQPVGLGPGDELLDELPVHAR</sequence>
<evidence type="ECO:0000313" key="2">
    <source>
        <dbReference type="EMBL" id="MBB5108937.1"/>
    </source>
</evidence>
<gene>
    <name evidence="2" type="ORF">FHS40_008063</name>
</gene>
<protein>
    <submittedName>
        <fullName evidence="2">Uncharacterized protein</fullName>
    </submittedName>
</protein>
<keyword evidence="3" id="KW-1185">Reference proteome</keyword>
<reference evidence="2 3" key="1">
    <citation type="submission" date="2020-08" db="EMBL/GenBank/DDBJ databases">
        <title>Genomic Encyclopedia of Type Strains, Phase III (KMG-III): the genomes of soil and plant-associated and newly described type strains.</title>
        <authorList>
            <person name="Whitman W."/>
        </authorList>
    </citation>
    <scope>NUCLEOTIDE SEQUENCE [LARGE SCALE GENOMIC DNA]</scope>
    <source>
        <strain evidence="2 3">CECT 3146</strain>
    </source>
</reference>
<dbReference type="EMBL" id="JACHJD010000022">
    <property type="protein sequence ID" value="MBB5108937.1"/>
    <property type="molecule type" value="Genomic_DNA"/>
</dbReference>
<proteinExistence type="predicted"/>